<evidence type="ECO:0000313" key="8">
    <source>
        <dbReference type="Proteomes" id="UP000095280"/>
    </source>
</evidence>
<comment type="subcellular location">
    <subcellularLocation>
        <location evidence="1">Membrane</location>
        <topology evidence="1">Multi-pass membrane protein</topology>
    </subcellularLocation>
</comment>
<feature type="transmembrane region" description="Helical" evidence="7">
    <location>
        <begin position="73"/>
        <end position="93"/>
    </location>
</feature>
<dbReference type="PANTHER" id="PTHR13285:SF18">
    <property type="entry name" value="PROTEIN-CYSTEINE N-PALMITOYLTRANSFERASE RASP"/>
    <property type="match status" value="1"/>
</dbReference>
<feature type="transmembrane region" description="Helical" evidence="7">
    <location>
        <begin position="451"/>
        <end position="473"/>
    </location>
</feature>
<organism evidence="8 9">
    <name type="scientific">Macrostomum lignano</name>
    <dbReference type="NCBI Taxonomy" id="282301"/>
    <lineage>
        <taxon>Eukaryota</taxon>
        <taxon>Metazoa</taxon>
        <taxon>Spiralia</taxon>
        <taxon>Lophotrochozoa</taxon>
        <taxon>Platyhelminthes</taxon>
        <taxon>Rhabditophora</taxon>
        <taxon>Macrostomorpha</taxon>
        <taxon>Macrostomida</taxon>
        <taxon>Macrostomidae</taxon>
        <taxon>Macrostomum</taxon>
    </lineage>
</organism>
<evidence type="ECO:0000256" key="7">
    <source>
        <dbReference type="SAM" id="Phobius"/>
    </source>
</evidence>
<reference evidence="9" key="1">
    <citation type="submission" date="2016-11" db="UniProtKB">
        <authorList>
            <consortium name="WormBaseParasite"/>
        </authorList>
    </citation>
    <scope>IDENTIFICATION</scope>
</reference>
<dbReference type="GO" id="GO:0005783">
    <property type="term" value="C:endoplasmic reticulum"/>
    <property type="evidence" value="ECO:0007669"/>
    <property type="project" value="TreeGrafter"/>
</dbReference>
<feature type="transmembrane region" description="Helical" evidence="7">
    <location>
        <begin position="22"/>
        <end position="40"/>
    </location>
</feature>
<evidence type="ECO:0000313" key="9">
    <source>
        <dbReference type="WBParaSite" id="maker-uti_cns_0010145-snap-gene-0.2-mRNA-1"/>
    </source>
</evidence>
<keyword evidence="3 7" id="KW-1133">Transmembrane helix</keyword>
<feature type="region of interest" description="Disordered" evidence="6">
    <location>
        <begin position="1694"/>
        <end position="1716"/>
    </location>
</feature>
<dbReference type="AntiFam" id="ANF00072">
    <property type="entry name" value="Shadow ORF (opposite TypA)"/>
</dbReference>
<feature type="region of interest" description="Disordered" evidence="6">
    <location>
        <begin position="1077"/>
        <end position="1097"/>
    </location>
</feature>
<feature type="region of interest" description="Disordered" evidence="6">
    <location>
        <begin position="1275"/>
        <end position="1302"/>
    </location>
</feature>
<dbReference type="InterPro" id="IPR004299">
    <property type="entry name" value="MBOAT_fam"/>
</dbReference>
<proteinExistence type="inferred from homology"/>
<feature type="transmembrane region" description="Helical" evidence="7">
    <location>
        <begin position="190"/>
        <end position="210"/>
    </location>
</feature>
<accession>A0A1I8I5J7</accession>
<evidence type="ECO:0000256" key="1">
    <source>
        <dbReference type="ARBA" id="ARBA00004141"/>
    </source>
</evidence>
<dbReference type="WBParaSite" id="maker-uti_cns_0010145-snap-gene-0.2-mRNA-1">
    <property type="protein sequence ID" value="maker-uti_cns_0010145-snap-gene-0.2-mRNA-1"/>
    <property type="gene ID" value="maker-uti_cns_0010145-snap-gene-0.2"/>
</dbReference>
<feature type="compositionally biased region" description="Low complexity" evidence="6">
    <location>
        <begin position="1080"/>
        <end position="1096"/>
    </location>
</feature>
<evidence type="ECO:0000256" key="6">
    <source>
        <dbReference type="SAM" id="MobiDB-lite"/>
    </source>
</evidence>
<feature type="transmembrane region" description="Helical" evidence="7">
    <location>
        <begin position="131"/>
        <end position="158"/>
    </location>
</feature>
<dbReference type="GO" id="GO:0016409">
    <property type="term" value="F:palmitoyltransferase activity"/>
    <property type="evidence" value="ECO:0007669"/>
    <property type="project" value="TreeGrafter"/>
</dbReference>
<evidence type="ECO:0000256" key="4">
    <source>
        <dbReference type="ARBA" id="ARBA00023136"/>
    </source>
</evidence>
<name>A0A1I8I5J7_9PLAT</name>
<dbReference type="InterPro" id="IPR051085">
    <property type="entry name" value="MB_O-acyltransferase"/>
</dbReference>
<dbReference type="Pfam" id="PF03062">
    <property type="entry name" value="MBOAT"/>
    <property type="match status" value="1"/>
</dbReference>
<dbReference type="Proteomes" id="UP000095280">
    <property type="component" value="Unplaced"/>
</dbReference>
<keyword evidence="8" id="KW-1185">Reference proteome</keyword>
<evidence type="ECO:0000256" key="2">
    <source>
        <dbReference type="ARBA" id="ARBA00022692"/>
    </source>
</evidence>
<keyword evidence="2 7" id="KW-0812">Transmembrane</keyword>
<comment type="similarity">
    <text evidence="5">Belongs to the membrane-bound acyltransferase family. HHAT subfamily.</text>
</comment>
<dbReference type="PANTHER" id="PTHR13285">
    <property type="entry name" value="ACYLTRANSFERASE"/>
    <property type="match status" value="1"/>
</dbReference>
<evidence type="ECO:0000256" key="5">
    <source>
        <dbReference type="ARBA" id="ARBA00038268"/>
    </source>
</evidence>
<feature type="transmembrane region" description="Helical" evidence="7">
    <location>
        <begin position="268"/>
        <end position="291"/>
    </location>
</feature>
<feature type="transmembrane region" description="Helical" evidence="7">
    <location>
        <begin position="412"/>
        <end position="431"/>
    </location>
</feature>
<keyword evidence="4 7" id="KW-0472">Membrane</keyword>
<feature type="compositionally biased region" description="Polar residues" evidence="6">
    <location>
        <begin position="2375"/>
        <end position="2384"/>
    </location>
</feature>
<sequence>MSSATIKSQQSALEQSLPSIELLAYAAWFVIVLASVGHAFKTQIIPESLLRLDAASLTDGMLGYKMDNTFIDWNLYLSMFAPMLALLALHLLISRLTMRFCNAQVHSLLSAIFTLFVSCQVLSARCTLLYLCLHLICITAASLLGHLAVWLSIGLAFWQFSGAAFGDNHQLRSALQLDSRGAHLYYPVTGYLYCRFLSMGLCLAASPAFLSDSNPVRRIVRYLPVSLHYAFYLPNFLGAPVVTMDEFLRQKQAPNPAAVPVRQILSRLLRLCFWLAFTVFVLHCFHAGAYLETLGIRQIRHRGPIDPAHLGFALYTRGQLFHLEYLQYYGWPALFASLEGVQLPHWPACICGVVSYREMWRLFDRGLFAIVRDHVYIPLGGSRLGLGRQLLATAASFGFICVYHGNYDSVQVWILLNLGLVCAELLAVRLYRTALRESLLQWLSPACLRRLVAAFAAANLIPPSMGIFFLFYGTPIGWLVMREMLWLPLTGQGSFKGFLVLYSGFYCTVQLAFEYKRRRSQDSNKDYRDHQRELVHRSVIQMRHQLHQLAALPAGLLVVEAGIAGTASFQHVHQVDDDLAERQAGLQQDAIGIDVGLAEDAAAALLDSGSGGQRTHQHELSYSIQILGRGDDGRPTQRLKVLGHLRVWRHHGWAGDVNNAARVQLHSVGNRGRGQDDVSVVLLLQALPKDVHVQQAEEAKPPAAPQSRIRVRGHRHGCVVEGELGQGRLEAVDVLLGHGEQAAEHHGLGRLEGPQLSESMGCGSGLNTPTSLTVLNAEQTLELFFHLIRFGIGQVDLVNHRYDRQLGREGQEIVGDGLRLNTIVGVNQQHDAVRSGHRTVHFVAEIHVTRRVHQVEQLGRVDPSLVSVAVQHSNHRLRGNIARCARPGVRTAAQAGHRSVDGPEFESERGGNIRQSLTVGVVTVSGQVGGAQAGVQQTLEQAAHRVRRADSDGVAEGDLVAAELEEAVGHGGDRRVADLALVGAAEDAGDIAAERHPCECAQKRDVCSEVCSGVCSEARCVLRSEMCAQKRDVCSEARCVLRSEMCAQKRDVCSEARCVLRSEMRAQKRDLTLRLEKASDAAPKTATSSAPAARAASKPRRFGVRAAYTTPGFLEMPPSTASLLAICGTHLPDTKLPASIFVRPLADSRSTRRILAASGTGCFSFCSPSRGPTSYTVTLPRPLACPLSNRRSMDGASGRANWLMRLTGCCGSEQAAAEQATDLCQAQRAQLQRLGERGRHGLAAVHVAGEAAAVVQAQQVAQLVAQHLAHPPVGAGQRVAAGSADSPSSRTPSLIGAEEPRPKHTTAALCIADDWPRMKAPFCPGPSMSGPGYRSVWHTPTWTEAPVAAVAVGAAESRGGSGSSWRIRTTRLAPDESGLNQLSRKFSNGHSLGKYIVVSKKFHPATQMRDCRWKLTRCCARADADGRADAAACEPSGCFSASSPSCCRRSLSSLSKFSGTETTTGGDLGRLSSSSGCSVEAAALASRGPRLSSMSAISVADWETPSRVCWVFTPASINSLPAAACSSAAAAAGAAAATAHGHEKQANQPPVVSTPAQVHNRFEQQAHNKQEIGYHIEQQLQLSSSRWAVGSDNVKYQIGESADKHEASNHGYNVGIDRLLSQQLDWRLLDAALALPSPLPPPRFLLVFLLTMYLSSRLYRRKQVNPPMGLANGGQVHGEVVVHLALNRRIAGQEVSHRQKPQQQAGAGVEQAHGRQKSAPHFRQHWRFVAPSPGPPSFAALRLAEIERALPGFSPRSRPLIFGSTGDSSRLHLVRLLLPLCGWPRLKEHCLASRHGRVGFRRAPSPGTWLKFGSRELIRVNFPDYLVRITREFRLKSRNFPGSASPGTWLKFGSRELIRVNFPDHLVRITREFRLKSRNFPGSASPGTWLKFGSRELIRVNFPDQLVRITGEFRLNSRNLTRNIFTRNTTEIRVYTQNSIVFRVKNSGKSDRNSFPFPENFPDHISGFFSGTRGCSGPKKLIRAFTRKSIKNRARITKFRKKFRTSEHSVQAALHASHPANVVRMQRLVYNPLSNWLSSITTWRCRGGMMSVDSMAPRVLTTFSEPLHSHLTSMHCRGWHLGAHFSASLQTSSASQCRDPHCICSNSTGCCELCTARFSFTGLSRVHLLNDRQATVYTPGSSTADSMMKLRTYRWVWWIIRPGLSTHLVQHQIQSSPLQHSHSEHLQWLLRFQQAGQSNFVNLRLVQRAVRNVYRVEIGQQIVKSDPEQAAILLMVAAAQHIRELLPVLRLQLCPAGTVARAEPAAPFATAPRVAEQQQLSHPTGAATRANEAAALGAAEQFGPDQLALLLVGLHGVRLQLVGLAGGASENCQAFQAAAGGQGGVGAELLRQGLGVANLSSQEDPPQHGAPLGHHSQSGQQPAVTQIPLPDVCSGRRRSFVNNDPTGPLSLAGERSWGNWQGWERQAGRSSCCISSRRHQRMPQGNCLRAVVIWVAQQLRIWVAQQLRIWVAQQLRIWVAQQLRIWEAGQATEDLAGSQATQSGDLPAIRLVLLRNPPPMPTAQSVQRPVARRELIVNKNLAGAATKSAQFIDAFPGAQLRFTLHIGRGEAGLPAGMSDSRCC</sequence>
<evidence type="ECO:0000256" key="3">
    <source>
        <dbReference type="ARBA" id="ARBA00022989"/>
    </source>
</evidence>
<protein>
    <submittedName>
        <fullName evidence="9">Protein-cysteine N-palmitoyltransferase HHAT-like protein</fullName>
    </submittedName>
</protein>
<feature type="region of interest" description="Disordered" evidence="6">
    <location>
        <begin position="2359"/>
        <end position="2387"/>
    </location>
</feature>
<dbReference type="GO" id="GO:0016020">
    <property type="term" value="C:membrane"/>
    <property type="evidence" value="ECO:0007669"/>
    <property type="project" value="UniProtKB-SubCell"/>
</dbReference>